<dbReference type="EMBL" id="CP073636">
    <property type="protein sequence ID" value="QUP68081.1"/>
    <property type="molecule type" value="Genomic_DNA"/>
</dbReference>
<sequence>MAILFIFIALNLIRARVENVSPENDRSAKENVGCAKGDLRSRSRYFYWQEPLKRTA</sequence>
<proteinExistence type="predicted"/>
<dbReference type="AlphaFoldDB" id="A0A8T8M2Z4"/>
<evidence type="ECO:0000313" key="2">
    <source>
        <dbReference type="Proteomes" id="UP000005924"/>
    </source>
</evidence>
<reference evidence="1" key="2">
    <citation type="submission" date="2021-04" db="EMBL/GenBank/DDBJ databases">
        <title>A complete genome sequence for Pseudomonas syringae Cit7.</title>
        <authorList>
            <person name="Baltrus D.A."/>
        </authorList>
    </citation>
    <scope>NUCLEOTIDE SEQUENCE</scope>
    <source>
        <strain evidence="1">Cit 7</strain>
    </source>
</reference>
<gene>
    <name evidence="1" type="ORF">PSYCIT7_010780</name>
</gene>
<evidence type="ECO:0000313" key="1">
    <source>
        <dbReference type="EMBL" id="QUP68081.1"/>
    </source>
</evidence>
<organism evidence="1 2">
    <name type="scientific">Pseudomonas syringae Cit 7</name>
    <dbReference type="NCBI Taxonomy" id="629264"/>
    <lineage>
        <taxon>Bacteria</taxon>
        <taxon>Pseudomonadati</taxon>
        <taxon>Pseudomonadota</taxon>
        <taxon>Gammaproteobacteria</taxon>
        <taxon>Pseudomonadales</taxon>
        <taxon>Pseudomonadaceae</taxon>
        <taxon>Pseudomonas</taxon>
        <taxon>Pseudomonas syringae</taxon>
    </lineage>
</organism>
<dbReference type="Proteomes" id="UP000005924">
    <property type="component" value="Chromosome"/>
</dbReference>
<name>A0A8T8M2Z4_PSESX</name>
<protein>
    <submittedName>
        <fullName evidence="1">Uncharacterized protein</fullName>
    </submittedName>
</protein>
<accession>A0A8T8M2Z4</accession>
<dbReference type="RefSeq" id="WP_155121785.1">
    <property type="nucleotide sequence ID" value="NZ_CP073636.1"/>
</dbReference>
<reference evidence="1" key="1">
    <citation type="journal article" date="2011" name="PLoS Pathog.">
        <title>Dynamic evolution of pathogenicity revealed by sequencing and comparative genomics of 19 Pseudomonas syringae isolates.</title>
        <authorList>
            <person name="Baltrus D.A."/>
            <person name="Nishimura M.T."/>
            <person name="Romanchuk A."/>
            <person name="Chang J.H."/>
            <person name="Mukhtar M.S."/>
            <person name="Cherkis K."/>
            <person name="Roach J."/>
            <person name="Grant S.R."/>
            <person name="Jones C.D."/>
            <person name="Dangl J.L."/>
        </authorList>
    </citation>
    <scope>NUCLEOTIDE SEQUENCE</scope>
    <source>
        <strain evidence="1">Cit 7</strain>
    </source>
</reference>